<accession>A0A927DVE1</accession>
<name>A0A927DVE1_KLEPN</name>
<protein>
    <recommendedName>
        <fullName evidence="3">Glycosyltransferase</fullName>
    </recommendedName>
</protein>
<evidence type="ECO:0000313" key="2">
    <source>
        <dbReference type="Proteomes" id="UP000622731"/>
    </source>
</evidence>
<reference evidence="1" key="1">
    <citation type="submission" date="2020-07" db="EMBL/GenBank/DDBJ databases">
        <title>Clinical and genomic characterization of carbapenemase-producing Enterobacterales causing secondary infections during the COVID-19 crisis at a New York City hospital.</title>
        <authorList>
            <person name="Gomez-Simmonds A."/>
            <person name="Annavajhala M.K."/>
            <person name="Uhlemann A.-C."/>
        </authorList>
    </citation>
    <scope>NUCLEOTIDE SEQUENCE</scope>
    <source>
        <strain evidence="1">NK1594</strain>
    </source>
</reference>
<evidence type="ECO:0000313" key="1">
    <source>
        <dbReference type="EMBL" id="MBD3720260.1"/>
    </source>
</evidence>
<dbReference type="EMBL" id="JACXTF010000001">
    <property type="protein sequence ID" value="MBD3720260.1"/>
    <property type="molecule type" value="Genomic_DNA"/>
</dbReference>
<gene>
    <name evidence="1" type="ORF">IE988_22090</name>
</gene>
<sequence>MYNEVDIIITNSNYMRDKIIKEFEITQPEKIKVVYPPIDISPSHPYKNISNIARRVTIGMINPSPAKGDFIFIGLAKKFPNVNFMYFSKIISNINLRTLYMVDG</sequence>
<evidence type="ECO:0008006" key="3">
    <source>
        <dbReference type="Google" id="ProtNLM"/>
    </source>
</evidence>
<organism evidence="1 2">
    <name type="scientific">Klebsiella pneumoniae</name>
    <dbReference type="NCBI Taxonomy" id="573"/>
    <lineage>
        <taxon>Bacteria</taxon>
        <taxon>Pseudomonadati</taxon>
        <taxon>Pseudomonadota</taxon>
        <taxon>Gammaproteobacteria</taxon>
        <taxon>Enterobacterales</taxon>
        <taxon>Enterobacteriaceae</taxon>
        <taxon>Klebsiella/Raoultella group</taxon>
        <taxon>Klebsiella</taxon>
        <taxon>Klebsiella pneumoniae complex</taxon>
    </lineage>
</organism>
<proteinExistence type="predicted"/>
<dbReference type="Gene3D" id="3.40.50.2000">
    <property type="entry name" value="Glycogen Phosphorylase B"/>
    <property type="match status" value="1"/>
</dbReference>
<dbReference type="Proteomes" id="UP000622731">
    <property type="component" value="Unassembled WGS sequence"/>
</dbReference>
<dbReference type="SUPFAM" id="SSF53756">
    <property type="entry name" value="UDP-Glycosyltransferase/glycogen phosphorylase"/>
    <property type="match status" value="1"/>
</dbReference>
<comment type="caution">
    <text evidence="1">The sequence shown here is derived from an EMBL/GenBank/DDBJ whole genome shotgun (WGS) entry which is preliminary data.</text>
</comment>
<dbReference type="AlphaFoldDB" id="A0A927DVE1"/>